<feature type="domain" description="Rhodanese" evidence="1">
    <location>
        <begin position="16"/>
        <end position="102"/>
    </location>
</feature>
<protein>
    <submittedName>
        <fullName evidence="2">Thiosulfate sulfurtransferase GlpE</fullName>
    </submittedName>
</protein>
<dbReference type="AlphaFoldDB" id="A0A833LWC4"/>
<dbReference type="Gene3D" id="3.40.250.10">
    <property type="entry name" value="Rhodanese-like domain"/>
    <property type="match status" value="1"/>
</dbReference>
<sequence>MTTPITAAELKEKLASKKDICLLDVRRRADYDQSPETIAGATWHDPEQVAEWARTLPADQDLVVYCVRGGSVSQSVAKTLQESHPNVRFLEGGIIGWQDAGK</sequence>
<proteinExistence type="predicted"/>
<dbReference type="CDD" id="cd01444">
    <property type="entry name" value="GlpE_ST"/>
    <property type="match status" value="1"/>
</dbReference>
<comment type="caution">
    <text evidence="2">The sequence shown here is derived from an EMBL/GenBank/DDBJ whole genome shotgun (WGS) entry which is preliminary data.</text>
</comment>
<dbReference type="GO" id="GO:0004792">
    <property type="term" value="F:thiosulfate-cyanide sulfurtransferase activity"/>
    <property type="evidence" value="ECO:0007669"/>
    <property type="project" value="InterPro"/>
</dbReference>
<gene>
    <name evidence="2" type="ORF">F9K24_22450</name>
</gene>
<dbReference type="Proteomes" id="UP000460298">
    <property type="component" value="Unassembled WGS sequence"/>
</dbReference>
<dbReference type="InterPro" id="IPR023695">
    <property type="entry name" value="Thiosulf_sulfurTrfase"/>
</dbReference>
<dbReference type="PROSITE" id="PS50206">
    <property type="entry name" value="RHODANESE_3"/>
    <property type="match status" value="1"/>
</dbReference>
<evidence type="ECO:0000313" key="3">
    <source>
        <dbReference type="Proteomes" id="UP000460298"/>
    </source>
</evidence>
<name>A0A833LWC4_9LEPT</name>
<dbReference type="Pfam" id="PF00581">
    <property type="entry name" value="Rhodanese"/>
    <property type="match status" value="1"/>
</dbReference>
<accession>A0A833LWC4</accession>
<dbReference type="SUPFAM" id="SSF52821">
    <property type="entry name" value="Rhodanese/Cell cycle control phosphatase"/>
    <property type="match status" value="1"/>
</dbReference>
<keyword evidence="2" id="KW-0808">Transferase</keyword>
<dbReference type="EMBL" id="WBUI01000065">
    <property type="protein sequence ID" value="KAB2927771.1"/>
    <property type="molecule type" value="Genomic_DNA"/>
</dbReference>
<dbReference type="GO" id="GO:0005737">
    <property type="term" value="C:cytoplasm"/>
    <property type="evidence" value="ECO:0007669"/>
    <property type="project" value="InterPro"/>
</dbReference>
<evidence type="ECO:0000259" key="1">
    <source>
        <dbReference type="PROSITE" id="PS50206"/>
    </source>
</evidence>
<dbReference type="InterPro" id="IPR036873">
    <property type="entry name" value="Rhodanese-like_dom_sf"/>
</dbReference>
<organism evidence="2 3">
    <name type="scientific">Leptonema illini</name>
    <dbReference type="NCBI Taxonomy" id="183"/>
    <lineage>
        <taxon>Bacteria</taxon>
        <taxon>Pseudomonadati</taxon>
        <taxon>Spirochaetota</taxon>
        <taxon>Spirochaetia</taxon>
        <taxon>Leptospirales</taxon>
        <taxon>Leptospiraceae</taxon>
        <taxon>Leptonema</taxon>
    </lineage>
</organism>
<evidence type="ECO:0000313" key="2">
    <source>
        <dbReference type="EMBL" id="KAB2927771.1"/>
    </source>
</evidence>
<reference evidence="2 3" key="1">
    <citation type="submission" date="2019-10" db="EMBL/GenBank/DDBJ databases">
        <title>Extracellular Electron Transfer in a Candidatus Methanoperedens spp. Enrichment Culture.</title>
        <authorList>
            <person name="Berger S."/>
            <person name="Rangel Shaw D."/>
            <person name="Berben T."/>
            <person name="In 'T Zandt M."/>
            <person name="Frank J."/>
            <person name="Reimann J."/>
            <person name="Jetten M.S.M."/>
            <person name="Welte C.U."/>
        </authorList>
    </citation>
    <scope>NUCLEOTIDE SEQUENCE [LARGE SCALE GENOMIC DNA]</scope>
    <source>
        <strain evidence="2">SB12</strain>
    </source>
</reference>
<dbReference type="SMART" id="SM00450">
    <property type="entry name" value="RHOD"/>
    <property type="match status" value="1"/>
</dbReference>
<dbReference type="InterPro" id="IPR001763">
    <property type="entry name" value="Rhodanese-like_dom"/>
</dbReference>